<accession>A0A8W8MPL9</accession>
<dbReference type="AlphaFoldDB" id="A0A8W8MPL9"/>
<dbReference type="GO" id="GO:0016020">
    <property type="term" value="C:membrane"/>
    <property type="evidence" value="ECO:0007669"/>
    <property type="project" value="InterPro"/>
</dbReference>
<keyword evidence="3" id="KW-1015">Disulfide bond</keyword>
<dbReference type="InterPro" id="IPR001190">
    <property type="entry name" value="SRCR"/>
</dbReference>
<evidence type="ECO:0000313" key="9">
    <source>
        <dbReference type="Proteomes" id="UP000005408"/>
    </source>
</evidence>
<evidence type="ECO:0000313" key="8">
    <source>
        <dbReference type="EnsemblMetazoa" id="G34554.1:cds"/>
    </source>
</evidence>
<dbReference type="PROSITE" id="PS50287">
    <property type="entry name" value="SRCR_2"/>
    <property type="match status" value="1"/>
</dbReference>
<dbReference type="PANTHER" id="PTHR19331">
    <property type="entry name" value="SCAVENGER RECEPTOR DOMAIN-CONTAINING"/>
    <property type="match status" value="1"/>
</dbReference>
<evidence type="ECO:0000256" key="4">
    <source>
        <dbReference type="PROSITE-ProRule" id="PRU00196"/>
    </source>
</evidence>
<keyword evidence="2" id="KW-0677">Repeat</keyword>
<sequence length="278" mass="30834">MFSVKLQALVLVVMFFGEGKSLLFHNDGYPTTPTPVGPLGLEATVSLLVQEINRMNADIKTQETKLKTQETKLKDQEKEITDLKMMLGVSNTTTTLTMQHLLNELNNLNLTVSSLRTDLDLINHSSGTQIILEKVNNIAQSVRYLTLSLHDQEIDIEANNRSFHQEIDQLKTKLGVLSQGVASLNSTETLDIAHIQSELTSVKSSVTSLHTEASSLHLHSFDISIWIYWLQGGNSTSGRVEISVNGAWGTVCDDRFDLNNNAAKVVCRSLSKPWQNAE</sequence>
<feature type="domain" description="SRCR" evidence="7">
    <location>
        <begin position="227"/>
        <end position="270"/>
    </location>
</feature>
<dbReference type="Proteomes" id="UP000005408">
    <property type="component" value="Unassembled WGS sequence"/>
</dbReference>
<evidence type="ECO:0000259" key="7">
    <source>
        <dbReference type="PROSITE" id="PS50287"/>
    </source>
</evidence>
<proteinExistence type="predicted"/>
<evidence type="ECO:0000256" key="2">
    <source>
        <dbReference type="ARBA" id="ARBA00022737"/>
    </source>
</evidence>
<evidence type="ECO:0000256" key="5">
    <source>
        <dbReference type="SAM" id="Coils"/>
    </source>
</evidence>
<keyword evidence="5" id="KW-0175">Coiled coil</keyword>
<evidence type="ECO:0000256" key="6">
    <source>
        <dbReference type="SAM" id="SignalP"/>
    </source>
</evidence>
<protein>
    <recommendedName>
        <fullName evidence="7">SRCR domain-containing protein</fullName>
    </recommendedName>
</protein>
<dbReference type="InterPro" id="IPR036772">
    <property type="entry name" value="SRCR-like_dom_sf"/>
</dbReference>
<keyword evidence="1 6" id="KW-0732">Signal</keyword>
<reference evidence="8" key="1">
    <citation type="submission" date="2022-08" db="UniProtKB">
        <authorList>
            <consortium name="EnsemblMetazoa"/>
        </authorList>
    </citation>
    <scope>IDENTIFICATION</scope>
    <source>
        <strain evidence="8">05x7-T-G4-1.051#20</strain>
    </source>
</reference>
<dbReference type="PRINTS" id="PR00258">
    <property type="entry name" value="SPERACTRCPTR"/>
</dbReference>
<keyword evidence="9" id="KW-1185">Reference proteome</keyword>
<evidence type="ECO:0000256" key="3">
    <source>
        <dbReference type="ARBA" id="ARBA00023157"/>
    </source>
</evidence>
<evidence type="ECO:0000256" key="1">
    <source>
        <dbReference type="ARBA" id="ARBA00022729"/>
    </source>
</evidence>
<dbReference type="Gene3D" id="3.10.250.10">
    <property type="entry name" value="SRCR-like domain"/>
    <property type="match status" value="1"/>
</dbReference>
<dbReference type="EnsemblMetazoa" id="G34554.1">
    <property type="protein sequence ID" value="G34554.1:cds"/>
    <property type="gene ID" value="G34554"/>
</dbReference>
<comment type="caution">
    <text evidence="4">Lacks conserved residue(s) required for the propagation of feature annotation.</text>
</comment>
<organism evidence="8 9">
    <name type="scientific">Magallana gigas</name>
    <name type="common">Pacific oyster</name>
    <name type="synonym">Crassostrea gigas</name>
    <dbReference type="NCBI Taxonomy" id="29159"/>
    <lineage>
        <taxon>Eukaryota</taxon>
        <taxon>Metazoa</taxon>
        <taxon>Spiralia</taxon>
        <taxon>Lophotrochozoa</taxon>
        <taxon>Mollusca</taxon>
        <taxon>Bivalvia</taxon>
        <taxon>Autobranchia</taxon>
        <taxon>Pteriomorphia</taxon>
        <taxon>Ostreida</taxon>
        <taxon>Ostreoidea</taxon>
        <taxon>Ostreidae</taxon>
        <taxon>Magallana</taxon>
    </lineage>
</organism>
<dbReference type="SUPFAM" id="SSF56487">
    <property type="entry name" value="SRCR-like"/>
    <property type="match status" value="1"/>
</dbReference>
<feature type="signal peptide" evidence="6">
    <location>
        <begin position="1"/>
        <end position="21"/>
    </location>
</feature>
<name>A0A8W8MPL9_MAGGI</name>
<feature type="chain" id="PRO_5036504328" description="SRCR domain-containing protein" evidence="6">
    <location>
        <begin position="22"/>
        <end position="278"/>
    </location>
</feature>
<dbReference type="Pfam" id="PF00530">
    <property type="entry name" value="SRCR"/>
    <property type="match status" value="1"/>
</dbReference>
<feature type="coiled-coil region" evidence="5">
    <location>
        <begin position="52"/>
        <end position="118"/>
    </location>
</feature>